<protein>
    <submittedName>
        <fullName evidence="1">Phytanoyl-CoA dioxygenase family protein</fullName>
    </submittedName>
</protein>
<evidence type="ECO:0000313" key="2">
    <source>
        <dbReference type="Proteomes" id="UP000310636"/>
    </source>
</evidence>
<dbReference type="Gene3D" id="2.60.120.620">
    <property type="entry name" value="q2cbj1_9rhob like domain"/>
    <property type="match status" value="1"/>
</dbReference>
<sequence>MIPMTIQTRVQTPITQEHIDFYRENGFVQVDNMIAPDELAELREFLEEAMQNDGDRSVSTDKKGGLYYRVLNQKVSVWRDHAGMGRYTTHPRFAEAARLLTGASGIRLFHDHGLWKMPGDSKATPWHQDTPYWPVNEANPGMMSLWLTLDDVDERNGCMAFVPKSNQLGKLKGIDLTDPQNIFDYIEGGQADAQKPVVVPLKAGSCTFHDGLTFHYAHANSTDKPRRVLAIIFMPDGVTYSGDPHVITDGTGLEKGQPIAGPRFPLLARKG</sequence>
<dbReference type="PANTHER" id="PTHR20883">
    <property type="entry name" value="PHYTANOYL-COA DIOXYGENASE DOMAIN CONTAINING 1"/>
    <property type="match status" value="1"/>
</dbReference>
<proteinExistence type="predicted"/>
<dbReference type="GO" id="GO:0005506">
    <property type="term" value="F:iron ion binding"/>
    <property type="evidence" value="ECO:0007669"/>
    <property type="project" value="UniProtKB-ARBA"/>
</dbReference>
<name>A0A4S4C368_9BACL</name>
<dbReference type="SUPFAM" id="SSF51197">
    <property type="entry name" value="Clavaminate synthase-like"/>
    <property type="match status" value="1"/>
</dbReference>
<comment type="caution">
    <text evidence="1">The sequence shown here is derived from an EMBL/GenBank/DDBJ whole genome shotgun (WGS) entry which is preliminary data.</text>
</comment>
<organism evidence="1 2">
    <name type="scientific">Cohnella fermenti</name>
    <dbReference type="NCBI Taxonomy" id="2565925"/>
    <lineage>
        <taxon>Bacteria</taxon>
        <taxon>Bacillati</taxon>
        <taxon>Bacillota</taxon>
        <taxon>Bacilli</taxon>
        <taxon>Bacillales</taxon>
        <taxon>Paenibacillaceae</taxon>
        <taxon>Cohnella</taxon>
    </lineage>
</organism>
<dbReference type="AlphaFoldDB" id="A0A4S4C368"/>
<dbReference type="PANTHER" id="PTHR20883:SF48">
    <property type="entry name" value="ECTOINE DIOXYGENASE"/>
    <property type="match status" value="1"/>
</dbReference>
<dbReference type="InterPro" id="IPR008775">
    <property type="entry name" value="Phytyl_CoA_dOase-like"/>
</dbReference>
<dbReference type="Proteomes" id="UP000310636">
    <property type="component" value="Unassembled WGS sequence"/>
</dbReference>
<keyword evidence="2" id="KW-1185">Reference proteome</keyword>
<dbReference type="EMBL" id="SSOB01000007">
    <property type="protein sequence ID" value="THF82177.1"/>
    <property type="molecule type" value="Genomic_DNA"/>
</dbReference>
<gene>
    <name evidence="1" type="ORF">E6C55_07270</name>
</gene>
<reference evidence="1 2" key="1">
    <citation type="submission" date="2019-04" db="EMBL/GenBank/DDBJ databases">
        <title>Cohnella sp. nov. isolated from preserved vegetables.</title>
        <authorList>
            <person name="Lin S.-Y."/>
            <person name="Hung M.-H."/>
            <person name="Young C.-C."/>
        </authorList>
    </citation>
    <scope>NUCLEOTIDE SEQUENCE [LARGE SCALE GENOMIC DNA]</scope>
    <source>
        <strain evidence="1 2">CC-MHH1044</strain>
    </source>
</reference>
<dbReference type="GO" id="GO:0016706">
    <property type="term" value="F:2-oxoglutarate-dependent dioxygenase activity"/>
    <property type="evidence" value="ECO:0007669"/>
    <property type="project" value="UniProtKB-ARBA"/>
</dbReference>
<keyword evidence="1" id="KW-0560">Oxidoreductase</keyword>
<keyword evidence="1" id="KW-0223">Dioxygenase</keyword>
<accession>A0A4S4C368</accession>
<evidence type="ECO:0000313" key="1">
    <source>
        <dbReference type="EMBL" id="THF82177.1"/>
    </source>
</evidence>
<dbReference type="OrthoDB" id="9814777at2"/>
<dbReference type="Pfam" id="PF05721">
    <property type="entry name" value="PhyH"/>
    <property type="match status" value="1"/>
</dbReference>